<dbReference type="KEGG" id="pacr:FXN63_24525"/>
<evidence type="ECO:0000313" key="2">
    <source>
        <dbReference type="Proteomes" id="UP000325161"/>
    </source>
</evidence>
<dbReference type="AlphaFoldDB" id="A0A5C0B470"/>
<dbReference type="InterPro" id="IPR011049">
    <property type="entry name" value="Serralysin-like_metalloprot_C"/>
</dbReference>
<evidence type="ECO:0000313" key="1">
    <source>
        <dbReference type="EMBL" id="QEI08656.1"/>
    </source>
</evidence>
<dbReference type="Proteomes" id="UP000325161">
    <property type="component" value="Chromosome"/>
</dbReference>
<sequence length="148" mass="15365">MYYAIELGGTNVELDKQVLAGVNSASASVDAARSIANGTASTPAAPAAPAVLPLNLAATTDTDTLVGTSGDDRFTATHLTLSTLDSIDGGAGIDTFEYVDASTTLNPLSDCAGAERRDHQYSQCEHGGFWARASFSDDEFHAHPRTDA</sequence>
<organism evidence="1 2">
    <name type="scientific">Pigmentiphaga aceris</name>
    <dbReference type="NCBI Taxonomy" id="1940612"/>
    <lineage>
        <taxon>Bacteria</taxon>
        <taxon>Pseudomonadati</taxon>
        <taxon>Pseudomonadota</taxon>
        <taxon>Betaproteobacteria</taxon>
        <taxon>Burkholderiales</taxon>
        <taxon>Alcaligenaceae</taxon>
        <taxon>Pigmentiphaga</taxon>
    </lineage>
</organism>
<proteinExistence type="predicted"/>
<reference evidence="1 2" key="1">
    <citation type="submission" date="2019-08" db="EMBL/GenBank/DDBJ databases">
        <title>Amphibian skin-associated Pigmentiphaga: genome sequence and occurrence across geography and hosts.</title>
        <authorList>
            <person name="Bletz M.C."/>
            <person name="Bunk B."/>
            <person name="Sproeer C."/>
            <person name="Biwer P."/>
            <person name="Reiter S."/>
            <person name="Rabemananjara F.C.E."/>
            <person name="Schulz S."/>
            <person name="Overmann J."/>
            <person name="Vences M."/>
        </authorList>
    </citation>
    <scope>NUCLEOTIDE SEQUENCE [LARGE SCALE GENOMIC DNA]</scope>
    <source>
        <strain evidence="1 2">Mada1488</strain>
    </source>
</reference>
<name>A0A5C0B470_9BURK</name>
<dbReference type="EMBL" id="CP043046">
    <property type="protein sequence ID" value="QEI08656.1"/>
    <property type="molecule type" value="Genomic_DNA"/>
</dbReference>
<dbReference type="RefSeq" id="WP_148818127.1">
    <property type="nucleotide sequence ID" value="NZ_CP043046.1"/>
</dbReference>
<dbReference type="SUPFAM" id="SSF51120">
    <property type="entry name" value="beta-Roll"/>
    <property type="match status" value="1"/>
</dbReference>
<protein>
    <submittedName>
        <fullName evidence="1">Uncharacterized protein</fullName>
    </submittedName>
</protein>
<gene>
    <name evidence="1" type="ORF">FXN63_24525</name>
</gene>
<accession>A0A5C0B470</accession>
<keyword evidence="2" id="KW-1185">Reference proteome</keyword>